<name>A0AAV3ZY31_9GAST</name>
<protein>
    <recommendedName>
        <fullName evidence="1">Endoplasmic reticulum resident protein 29</fullName>
    </recommendedName>
</protein>
<keyword evidence="2" id="KW-0256">Endoplasmic reticulum</keyword>
<feature type="chain" id="PRO_5043999759" description="Endoplasmic reticulum resident protein 29" evidence="3">
    <location>
        <begin position="28"/>
        <end position="255"/>
    </location>
</feature>
<evidence type="ECO:0000313" key="6">
    <source>
        <dbReference type="EMBL" id="GFN99430.1"/>
    </source>
</evidence>
<keyword evidence="7" id="KW-1185">Reference proteome</keyword>
<sequence>MVSVTTVANMSLVLLALFAFICKHIHADVVQGSVSLNSGVFDKIIEKHKAVLVKFDETYPYGGKQDTFKEVAKSSVSQPELLVAEVHVADYGEKDNTDLAERFAITKEAFPAYRLFINGNSKAAISYTGDTLQADSIKNFIMAESGLWLGRPGCLEEFDKLVPDFLKASDDKKTALLQQAEEAASKLTKEEDKAAADTYIKTMKKVLDKGNSFIQDEVKRVEKLRSGKVSDNKKQQLGDRLNILASFQLGLKDEL</sequence>
<dbReference type="InterPro" id="IPR011679">
    <property type="entry name" value="ERp29_C"/>
</dbReference>
<dbReference type="CDD" id="cd00238">
    <property type="entry name" value="ERp29c"/>
    <property type="match status" value="1"/>
</dbReference>
<evidence type="ECO:0000256" key="2">
    <source>
        <dbReference type="ARBA" id="ARBA00022824"/>
    </source>
</evidence>
<dbReference type="EMBL" id="BLXT01003003">
    <property type="protein sequence ID" value="GFN99430.1"/>
    <property type="molecule type" value="Genomic_DNA"/>
</dbReference>
<dbReference type="GO" id="GO:0009306">
    <property type="term" value="P:protein secretion"/>
    <property type="evidence" value="ECO:0007669"/>
    <property type="project" value="InterPro"/>
</dbReference>
<dbReference type="Gene3D" id="1.20.1150.12">
    <property type="entry name" value="Endoplasmic reticulum resident protein 29, C-terminal domain"/>
    <property type="match status" value="1"/>
</dbReference>
<dbReference type="InterPro" id="IPR012883">
    <property type="entry name" value="ERp29_N"/>
</dbReference>
<dbReference type="FunFam" id="1.20.1150.12:FF:000001">
    <property type="entry name" value="Endoplasmic reticulum resident protein 29"/>
    <property type="match status" value="1"/>
</dbReference>
<evidence type="ECO:0000259" key="5">
    <source>
        <dbReference type="Pfam" id="PF07912"/>
    </source>
</evidence>
<dbReference type="GO" id="GO:0005788">
    <property type="term" value="C:endoplasmic reticulum lumen"/>
    <property type="evidence" value="ECO:0007669"/>
    <property type="project" value="InterPro"/>
</dbReference>
<evidence type="ECO:0000256" key="1">
    <source>
        <dbReference type="ARBA" id="ARBA00014173"/>
    </source>
</evidence>
<dbReference type="InterPro" id="IPR036356">
    <property type="entry name" value="ERp29_C_sf"/>
</dbReference>
<evidence type="ECO:0000259" key="4">
    <source>
        <dbReference type="Pfam" id="PF07749"/>
    </source>
</evidence>
<comment type="caution">
    <text evidence="6">The sequence shown here is derived from an EMBL/GenBank/DDBJ whole genome shotgun (WGS) entry which is preliminary data.</text>
</comment>
<dbReference type="InterPro" id="IPR036249">
    <property type="entry name" value="Thioredoxin-like_sf"/>
</dbReference>
<organism evidence="6 7">
    <name type="scientific">Plakobranchus ocellatus</name>
    <dbReference type="NCBI Taxonomy" id="259542"/>
    <lineage>
        <taxon>Eukaryota</taxon>
        <taxon>Metazoa</taxon>
        <taxon>Spiralia</taxon>
        <taxon>Lophotrochozoa</taxon>
        <taxon>Mollusca</taxon>
        <taxon>Gastropoda</taxon>
        <taxon>Heterobranchia</taxon>
        <taxon>Euthyneura</taxon>
        <taxon>Panpulmonata</taxon>
        <taxon>Sacoglossa</taxon>
        <taxon>Placobranchoidea</taxon>
        <taxon>Plakobranchidae</taxon>
        <taxon>Plakobranchus</taxon>
    </lineage>
</organism>
<evidence type="ECO:0000256" key="3">
    <source>
        <dbReference type="SAM" id="SignalP"/>
    </source>
</evidence>
<dbReference type="InterPro" id="IPR016855">
    <property type="entry name" value="ERp29"/>
</dbReference>
<dbReference type="PANTHER" id="PTHR12211">
    <property type="entry name" value="ENDOPLASMIC RETICULUM PROTEIN ERP29"/>
    <property type="match status" value="1"/>
</dbReference>
<feature type="signal peptide" evidence="3">
    <location>
        <begin position="1"/>
        <end position="27"/>
    </location>
</feature>
<evidence type="ECO:0000313" key="7">
    <source>
        <dbReference type="Proteomes" id="UP000735302"/>
    </source>
</evidence>
<gene>
    <name evidence="6" type="ORF">PoB_002593600</name>
</gene>
<proteinExistence type="predicted"/>
<dbReference type="SUPFAM" id="SSF52833">
    <property type="entry name" value="Thioredoxin-like"/>
    <property type="match status" value="1"/>
</dbReference>
<dbReference type="Proteomes" id="UP000735302">
    <property type="component" value="Unassembled WGS sequence"/>
</dbReference>
<keyword evidence="3" id="KW-0732">Signal</keyword>
<dbReference type="FunFam" id="3.40.30.10:FF:000133">
    <property type="entry name" value="Endoplasmic reticulum resident protein 29"/>
    <property type="match status" value="1"/>
</dbReference>
<dbReference type="Gene3D" id="3.40.30.10">
    <property type="entry name" value="Glutaredoxin"/>
    <property type="match status" value="1"/>
</dbReference>
<feature type="domain" description="ERp29 N-terminal" evidence="5">
    <location>
        <begin position="31"/>
        <end position="152"/>
    </location>
</feature>
<dbReference type="Pfam" id="PF07912">
    <property type="entry name" value="ERp29_N"/>
    <property type="match status" value="1"/>
</dbReference>
<feature type="domain" description="Endoplasmic reticulum resident protein 29 C-terminal" evidence="4">
    <location>
        <begin position="153"/>
        <end position="247"/>
    </location>
</feature>
<reference evidence="6 7" key="1">
    <citation type="journal article" date="2021" name="Elife">
        <title>Chloroplast acquisition without the gene transfer in kleptoplastic sea slugs, Plakobranchus ocellatus.</title>
        <authorList>
            <person name="Maeda T."/>
            <person name="Takahashi S."/>
            <person name="Yoshida T."/>
            <person name="Shimamura S."/>
            <person name="Takaki Y."/>
            <person name="Nagai Y."/>
            <person name="Toyoda A."/>
            <person name="Suzuki Y."/>
            <person name="Arimoto A."/>
            <person name="Ishii H."/>
            <person name="Satoh N."/>
            <person name="Nishiyama T."/>
            <person name="Hasebe M."/>
            <person name="Maruyama T."/>
            <person name="Minagawa J."/>
            <person name="Obokata J."/>
            <person name="Shigenobu S."/>
        </authorList>
    </citation>
    <scope>NUCLEOTIDE SEQUENCE [LARGE SCALE GENOMIC DNA]</scope>
</reference>
<dbReference type="SUPFAM" id="SSF47933">
    <property type="entry name" value="ERP29 C domain-like"/>
    <property type="match status" value="1"/>
</dbReference>
<dbReference type="AlphaFoldDB" id="A0AAV3ZY31"/>
<dbReference type="PANTHER" id="PTHR12211:SF0">
    <property type="entry name" value="ENDOPLASMIC RETICULUM RESIDENT PROTEIN 29"/>
    <property type="match status" value="1"/>
</dbReference>
<dbReference type="Pfam" id="PF07749">
    <property type="entry name" value="ERp29"/>
    <property type="match status" value="1"/>
</dbReference>
<accession>A0AAV3ZY31</accession>